<dbReference type="EC" id="6.1.1.20" evidence="2"/>
<keyword evidence="4 13" id="KW-0436">Ligase</keyword>
<dbReference type="Gene3D" id="3.30.930.10">
    <property type="entry name" value="Bira Bifunctional Protein, Domain 2"/>
    <property type="match status" value="1"/>
</dbReference>
<dbReference type="Pfam" id="PF01409">
    <property type="entry name" value="tRNA-synt_2d"/>
    <property type="match status" value="1"/>
</dbReference>
<dbReference type="GO" id="GO:0005524">
    <property type="term" value="F:ATP binding"/>
    <property type="evidence" value="ECO:0007669"/>
    <property type="project" value="UniProtKB-KW"/>
</dbReference>
<evidence type="ECO:0000256" key="8">
    <source>
        <dbReference type="ARBA" id="ARBA00022842"/>
    </source>
</evidence>
<dbReference type="CDD" id="cd00496">
    <property type="entry name" value="PheRS_alpha_core"/>
    <property type="match status" value="1"/>
</dbReference>
<dbReference type="AlphaFoldDB" id="A0A2H0DYC2"/>
<evidence type="ECO:0000256" key="11">
    <source>
        <dbReference type="ARBA" id="ARBA00049255"/>
    </source>
</evidence>
<evidence type="ECO:0000256" key="4">
    <source>
        <dbReference type="ARBA" id="ARBA00022598"/>
    </source>
</evidence>
<dbReference type="PANTHER" id="PTHR11538">
    <property type="entry name" value="PHENYLALANYL-TRNA SYNTHETASE"/>
    <property type="match status" value="1"/>
</dbReference>
<dbReference type="GO" id="GO:0006432">
    <property type="term" value="P:phenylalanyl-tRNA aminoacylation"/>
    <property type="evidence" value="ECO:0007669"/>
    <property type="project" value="InterPro"/>
</dbReference>
<comment type="subcellular location">
    <subcellularLocation>
        <location evidence="1">Cytoplasm</location>
    </subcellularLocation>
</comment>
<evidence type="ECO:0000256" key="2">
    <source>
        <dbReference type="ARBA" id="ARBA00012814"/>
    </source>
</evidence>
<evidence type="ECO:0000313" key="14">
    <source>
        <dbReference type="Proteomes" id="UP000231143"/>
    </source>
</evidence>
<keyword evidence="9" id="KW-0648">Protein biosynthesis</keyword>
<evidence type="ECO:0000256" key="9">
    <source>
        <dbReference type="ARBA" id="ARBA00022917"/>
    </source>
</evidence>
<gene>
    <name evidence="13" type="ORF">COW81_01700</name>
</gene>
<evidence type="ECO:0000313" key="13">
    <source>
        <dbReference type="EMBL" id="PIP87167.1"/>
    </source>
</evidence>
<evidence type="ECO:0000256" key="1">
    <source>
        <dbReference type="ARBA" id="ARBA00004496"/>
    </source>
</evidence>
<protein>
    <recommendedName>
        <fullName evidence="2">phenylalanine--tRNA ligase</fullName>
        <ecNumber evidence="2">6.1.1.20</ecNumber>
    </recommendedName>
</protein>
<dbReference type="EMBL" id="PCTT01000022">
    <property type="protein sequence ID" value="PIP87167.1"/>
    <property type="molecule type" value="Genomic_DNA"/>
</dbReference>
<evidence type="ECO:0000256" key="6">
    <source>
        <dbReference type="ARBA" id="ARBA00022741"/>
    </source>
</evidence>
<feature type="domain" description="Aminoacyl-transfer RNA synthetases class-II family profile" evidence="12">
    <location>
        <begin position="19"/>
        <end position="256"/>
    </location>
</feature>
<evidence type="ECO:0000256" key="10">
    <source>
        <dbReference type="ARBA" id="ARBA00023146"/>
    </source>
</evidence>
<name>A0A2H0DYC2_9BACT</name>
<dbReference type="PANTHER" id="PTHR11538:SF41">
    <property type="entry name" value="PHENYLALANINE--TRNA LIGASE, MITOCHONDRIAL"/>
    <property type="match status" value="1"/>
</dbReference>
<dbReference type="InterPro" id="IPR002319">
    <property type="entry name" value="Phenylalanyl-tRNA_Synthase"/>
</dbReference>
<dbReference type="InterPro" id="IPR004529">
    <property type="entry name" value="Phe-tRNA-synth_IIc_asu"/>
</dbReference>
<evidence type="ECO:0000256" key="7">
    <source>
        <dbReference type="ARBA" id="ARBA00022840"/>
    </source>
</evidence>
<dbReference type="InterPro" id="IPR006195">
    <property type="entry name" value="aa-tRNA-synth_II"/>
</dbReference>
<evidence type="ECO:0000256" key="3">
    <source>
        <dbReference type="ARBA" id="ARBA00022490"/>
    </source>
</evidence>
<sequence>MVSMTKKEDNNQKGHYHPITIAIRRINEIFGDMGFDIASGPEIETEYYNFDALNVPKDHPARDMWDTFWLKDNQKEIRNPKSEARRLLRTHTSPVQVRYMEEHKPPFAIIVPGKTFRYEATDATHEAQFHQLEGLMVGENVSIATMRGVLKKFLSEFFGEDMDIRMRPGYFPFVEPGVEVDMRRPEGQKGSSGDNPWIEVMGAGMVHPKVLEGVGIDSRVWQGFAFGVGIDRLIMLKTGIPDVRMLYSGDLRVITQF</sequence>
<proteinExistence type="predicted"/>
<dbReference type="NCBIfam" id="TIGR00468">
    <property type="entry name" value="pheS"/>
    <property type="match status" value="1"/>
</dbReference>
<keyword evidence="7" id="KW-0067">ATP-binding</keyword>
<evidence type="ECO:0000259" key="12">
    <source>
        <dbReference type="PROSITE" id="PS50862"/>
    </source>
</evidence>
<organism evidence="13 14">
    <name type="scientific">Candidatus Campbellbacteria bacterium CG22_combo_CG10-13_8_21_14_all_36_13</name>
    <dbReference type="NCBI Taxonomy" id="1974529"/>
    <lineage>
        <taxon>Bacteria</taxon>
        <taxon>Candidatus Campbelliibacteriota</taxon>
    </lineage>
</organism>
<dbReference type="GO" id="GO:0004826">
    <property type="term" value="F:phenylalanine-tRNA ligase activity"/>
    <property type="evidence" value="ECO:0007669"/>
    <property type="project" value="UniProtKB-EC"/>
</dbReference>
<comment type="catalytic activity">
    <reaction evidence="11">
        <text>tRNA(Phe) + L-phenylalanine + ATP = L-phenylalanyl-tRNA(Phe) + AMP + diphosphate + H(+)</text>
        <dbReference type="Rhea" id="RHEA:19413"/>
        <dbReference type="Rhea" id="RHEA-COMP:9668"/>
        <dbReference type="Rhea" id="RHEA-COMP:9699"/>
        <dbReference type="ChEBI" id="CHEBI:15378"/>
        <dbReference type="ChEBI" id="CHEBI:30616"/>
        <dbReference type="ChEBI" id="CHEBI:33019"/>
        <dbReference type="ChEBI" id="CHEBI:58095"/>
        <dbReference type="ChEBI" id="CHEBI:78442"/>
        <dbReference type="ChEBI" id="CHEBI:78531"/>
        <dbReference type="ChEBI" id="CHEBI:456215"/>
        <dbReference type="EC" id="6.1.1.20"/>
    </reaction>
</comment>
<dbReference type="PROSITE" id="PS50862">
    <property type="entry name" value="AA_TRNA_LIGASE_II"/>
    <property type="match status" value="1"/>
</dbReference>
<dbReference type="SUPFAM" id="SSF55681">
    <property type="entry name" value="Class II aaRS and biotin synthetases"/>
    <property type="match status" value="1"/>
</dbReference>
<keyword evidence="5" id="KW-0479">Metal-binding</keyword>
<keyword evidence="3" id="KW-0963">Cytoplasm</keyword>
<dbReference type="GO" id="GO:0000049">
    <property type="term" value="F:tRNA binding"/>
    <property type="evidence" value="ECO:0007669"/>
    <property type="project" value="InterPro"/>
</dbReference>
<reference evidence="13 14" key="1">
    <citation type="submission" date="2017-09" db="EMBL/GenBank/DDBJ databases">
        <title>Depth-based differentiation of microbial function through sediment-hosted aquifers and enrichment of novel symbionts in the deep terrestrial subsurface.</title>
        <authorList>
            <person name="Probst A.J."/>
            <person name="Ladd B."/>
            <person name="Jarett J.K."/>
            <person name="Geller-Mcgrath D.E."/>
            <person name="Sieber C.M."/>
            <person name="Emerson J.B."/>
            <person name="Anantharaman K."/>
            <person name="Thomas B.C."/>
            <person name="Malmstrom R."/>
            <person name="Stieglmeier M."/>
            <person name="Klingl A."/>
            <person name="Woyke T."/>
            <person name="Ryan C.M."/>
            <person name="Banfield J.F."/>
        </authorList>
    </citation>
    <scope>NUCLEOTIDE SEQUENCE [LARGE SCALE GENOMIC DNA]</scope>
    <source>
        <strain evidence="13">CG22_combo_CG10-13_8_21_14_all_36_13</strain>
    </source>
</reference>
<keyword evidence="10" id="KW-0030">Aminoacyl-tRNA synthetase</keyword>
<dbReference type="Proteomes" id="UP000231143">
    <property type="component" value="Unassembled WGS sequence"/>
</dbReference>
<dbReference type="GO" id="GO:0046872">
    <property type="term" value="F:metal ion binding"/>
    <property type="evidence" value="ECO:0007669"/>
    <property type="project" value="UniProtKB-KW"/>
</dbReference>
<comment type="caution">
    <text evidence="13">The sequence shown here is derived from an EMBL/GenBank/DDBJ whole genome shotgun (WGS) entry which is preliminary data.</text>
</comment>
<dbReference type="InterPro" id="IPR045864">
    <property type="entry name" value="aa-tRNA-synth_II/BPL/LPL"/>
</dbReference>
<evidence type="ECO:0000256" key="5">
    <source>
        <dbReference type="ARBA" id="ARBA00022723"/>
    </source>
</evidence>
<keyword evidence="8" id="KW-0460">Magnesium</keyword>
<dbReference type="GO" id="GO:0005737">
    <property type="term" value="C:cytoplasm"/>
    <property type="evidence" value="ECO:0007669"/>
    <property type="project" value="UniProtKB-SubCell"/>
</dbReference>
<keyword evidence="6" id="KW-0547">Nucleotide-binding</keyword>
<accession>A0A2H0DYC2</accession>